<name>A0A9X5B5S4_9GAMM</name>
<evidence type="ECO:0000313" key="3">
    <source>
        <dbReference type="EMBL" id="MYL26517.1"/>
    </source>
</evidence>
<gene>
    <name evidence="3" type="ORF">GLW01_06875</name>
</gene>
<protein>
    <submittedName>
        <fullName evidence="3">Uncharacterized protein</fullName>
    </submittedName>
</protein>
<evidence type="ECO:0000256" key="1">
    <source>
        <dbReference type="SAM" id="Coils"/>
    </source>
</evidence>
<feature type="coiled-coil region" evidence="1">
    <location>
        <begin position="14"/>
        <end position="41"/>
    </location>
</feature>
<keyword evidence="2" id="KW-0472">Membrane</keyword>
<sequence length="288" mass="30992">MPALIVTPDGTRVSEQEETECDRLSKDLDRLQRRLGQENYRKLAELTNTTGPEALSVVMAAERWVQKHKDSLSMGLGLTGGAVSGAKSRLDDFGKSLAQYEDALNTYLLSKHSPAAQRAKAREAAQRAFKDLNGRFAAELETMAQNSRYKSWVHNPFRSFAGGVEASFNTSGSPISSLPETQRLNIGLGATRVLGKGAFGLDLVARGYRVAYSDNKDYTLAKEAATFAVSGLVTSIVVRGAAFGLTLVLGPSGLVLLITLTSIGALTAYNTDLIARDLFDDTAEALLK</sequence>
<dbReference type="AlphaFoldDB" id="A0A9X5B5S4"/>
<feature type="transmembrane region" description="Helical" evidence="2">
    <location>
        <begin position="248"/>
        <end position="269"/>
    </location>
</feature>
<evidence type="ECO:0000256" key="2">
    <source>
        <dbReference type="SAM" id="Phobius"/>
    </source>
</evidence>
<keyword evidence="1" id="KW-0175">Coiled coil</keyword>
<reference evidence="3 4" key="1">
    <citation type="submission" date="2019-11" db="EMBL/GenBank/DDBJ databases">
        <title>Genome sequences of 17 halophilic strains isolated from different environments.</title>
        <authorList>
            <person name="Furrow R.E."/>
        </authorList>
    </citation>
    <scope>NUCLEOTIDE SEQUENCE [LARGE SCALE GENOMIC DNA]</scope>
    <source>
        <strain evidence="3 4">22507_15_FS</strain>
    </source>
</reference>
<keyword evidence="2" id="KW-1133">Transmembrane helix</keyword>
<organism evidence="3 4">
    <name type="scientific">Vreelandella halophila</name>
    <dbReference type="NCBI Taxonomy" id="86177"/>
    <lineage>
        <taxon>Bacteria</taxon>
        <taxon>Pseudomonadati</taxon>
        <taxon>Pseudomonadota</taxon>
        <taxon>Gammaproteobacteria</taxon>
        <taxon>Oceanospirillales</taxon>
        <taxon>Halomonadaceae</taxon>
        <taxon>Vreelandella</taxon>
    </lineage>
</organism>
<dbReference type="Proteomes" id="UP000460751">
    <property type="component" value="Unassembled WGS sequence"/>
</dbReference>
<keyword evidence="2" id="KW-0812">Transmembrane</keyword>
<keyword evidence="4" id="KW-1185">Reference proteome</keyword>
<dbReference type="RefSeq" id="WP_160898601.1">
    <property type="nucleotide sequence ID" value="NZ_WMEX01000003.1"/>
</dbReference>
<accession>A0A9X5B5S4</accession>
<proteinExistence type="predicted"/>
<dbReference type="EMBL" id="WMEX01000003">
    <property type="protein sequence ID" value="MYL26517.1"/>
    <property type="molecule type" value="Genomic_DNA"/>
</dbReference>
<comment type="caution">
    <text evidence="3">The sequence shown here is derived from an EMBL/GenBank/DDBJ whole genome shotgun (WGS) entry which is preliminary data.</text>
</comment>
<evidence type="ECO:0000313" key="4">
    <source>
        <dbReference type="Proteomes" id="UP000460751"/>
    </source>
</evidence>